<evidence type="ECO:0000313" key="1">
    <source>
        <dbReference type="EnsemblFungi" id="FOXG_02796P0"/>
    </source>
</evidence>
<protein>
    <submittedName>
        <fullName evidence="1">Uncharacterized protein</fullName>
    </submittedName>
</protein>
<dbReference type="AlphaFoldDB" id="A0A0D2XFV7"/>
<dbReference type="Proteomes" id="UP000002489">
    <property type="component" value="Unassembled WGS sequence"/>
</dbReference>
<accession>A0A0D2XFV7</accession>
<evidence type="ECO:0000313" key="2">
    <source>
        <dbReference type="Proteomes" id="UP000002489"/>
    </source>
</evidence>
<reference evidence="1" key="2">
    <citation type="submission" date="2025-08" db="UniProtKB">
        <authorList>
            <consortium name="EnsemblFungi"/>
        </authorList>
    </citation>
    <scope>IDENTIFICATION</scope>
    <source>
        <strain evidence="1">4287 / CBS 123668 / FGSC 9935 / NRRL 34936</strain>
    </source>
</reference>
<dbReference type="EnsemblFungi" id="FOXG_02796T0">
    <property type="protein sequence ID" value="FOXG_02796P0"/>
    <property type="gene ID" value="FOXG_02796"/>
</dbReference>
<sequence>MLVLLTGANCTASRDVPSGQKSWFCDANASDYK</sequence>
<proteinExistence type="predicted"/>
<reference evidence="2" key="1">
    <citation type="journal article" date="2012" name="Mol. Plant Microbe Interact.">
        <title>A highly conserved effector in Fusarium oxysporum is required for full virulence on Arabidopsis.</title>
        <authorList>
            <person name="Thatcher L.F."/>
            <person name="Gardiner D.M."/>
            <person name="Kazan K."/>
            <person name="Manners J."/>
        </authorList>
    </citation>
    <scope>NUCLEOTIDE SEQUENCE [LARGE SCALE GENOMIC DNA]</scope>
    <source>
        <strain evidence="2">Fo5176</strain>
    </source>
</reference>
<name>A0A0D2XFV7_FUSOF</name>
<organism evidence="1 2">
    <name type="scientific">Fusarium oxysporum (strain Fo5176)</name>
    <name type="common">Fusarium vascular wilt</name>
    <dbReference type="NCBI Taxonomy" id="660025"/>
    <lineage>
        <taxon>Eukaryota</taxon>
        <taxon>Fungi</taxon>
        <taxon>Dikarya</taxon>
        <taxon>Ascomycota</taxon>
        <taxon>Pezizomycotina</taxon>
        <taxon>Sordariomycetes</taxon>
        <taxon>Hypocreomycetidae</taxon>
        <taxon>Hypocreales</taxon>
        <taxon>Nectriaceae</taxon>
        <taxon>Fusarium</taxon>
        <taxon>Fusarium oxysporum species complex</taxon>
    </lineage>
</organism>